<keyword evidence="3" id="KW-0444">Lipid biosynthesis</keyword>
<evidence type="ECO:0000256" key="3">
    <source>
        <dbReference type="ARBA" id="ARBA00022516"/>
    </source>
</evidence>
<keyword evidence="6 11" id="KW-0812">Transmembrane</keyword>
<keyword evidence="10 11" id="KW-0472">Membrane</keyword>
<dbReference type="Gene3D" id="1.10.3730.20">
    <property type="match status" value="1"/>
</dbReference>
<evidence type="ECO:0000256" key="5">
    <source>
        <dbReference type="ARBA" id="ARBA00022556"/>
    </source>
</evidence>
<dbReference type="GO" id="GO:0022857">
    <property type="term" value="F:transmembrane transporter activity"/>
    <property type="evidence" value="ECO:0007669"/>
    <property type="project" value="InterPro"/>
</dbReference>
<evidence type="ECO:0000313" key="14">
    <source>
        <dbReference type="Proteomes" id="UP000494111"/>
    </source>
</evidence>
<feature type="transmembrane region" description="Helical" evidence="11">
    <location>
        <begin position="99"/>
        <end position="116"/>
    </location>
</feature>
<evidence type="ECO:0000256" key="6">
    <source>
        <dbReference type="ARBA" id="ARBA00022692"/>
    </source>
</evidence>
<dbReference type="GO" id="GO:0005886">
    <property type="term" value="C:plasma membrane"/>
    <property type="evidence" value="ECO:0007669"/>
    <property type="project" value="UniProtKB-SubCell"/>
</dbReference>
<dbReference type="InterPro" id="IPR000620">
    <property type="entry name" value="EamA_dom"/>
</dbReference>
<dbReference type="AlphaFoldDB" id="A0A6S6ZK92"/>
<dbReference type="PANTHER" id="PTHR30561">
    <property type="entry name" value="SMR FAMILY PROTON-DEPENDENT DRUG EFFLUX TRANSPORTER SUGE"/>
    <property type="match status" value="1"/>
</dbReference>
<feature type="transmembrane region" description="Helical" evidence="11">
    <location>
        <begin position="73"/>
        <end position="93"/>
    </location>
</feature>
<protein>
    <submittedName>
        <fullName evidence="13">4-amino-4-deoxy-L-arabinose-phosphoundecaprenol flippase subunit ArnE</fullName>
    </submittedName>
</protein>
<dbReference type="RefSeq" id="WP_175192409.1">
    <property type="nucleotide sequence ID" value="NZ_CADIJO010000004.1"/>
</dbReference>
<keyword evidence="4" id="KW-0997">Cell inner membrane</keyword>
<gene>
    <name evidence="13" type="primary">arnE</name>
    <name evidence="13" type="ORF">LMG3458_01478</name>
</gene>
<dbReference type="SUPFAM" id="SSF103481">
    <property type="entry name" value="Multidrug resistance efflux transporter EmrE"/>
    <property type="match status" value="1"/>
</dbReference>
<dbReference type="GO" id="GO:0009245">
    <property type="term" value="P:lipid A biosynthetic process"/>
    <property type="evidence" value="ECO:0007669"/>
    <property type="project" value="UniProtKB-KW"/>
</dbReference>
<proteinExistence type="predicted"/>
<dbReference type="GO" id="GO:0009103">
    <property type="term" value="P:lipopolysaccharide biosynthetic process"/>
    <property type="evidence" value="ECO:0007669"/>
    <property type="project" value="UniProtKB-KW"/>
</dbReference>
<keyword evidence="9" id="KW-0443">Lipid metabolism</keyword>
<name>A0A6S6ZK92_9BURK</name>
<dbReference type="InterPro" id="IPR037185">
    <property type="entry name" value="EmrE-like"/>
</dbReference>
<keyword evidence="5" id="KW-0441">Lipid A biosynthesis</keyword>
<dbReference type="InterPro" id="IPR000390">
    <property type="entry name" value="Small_drug/metabolite_transptr"/>
</dbReference>
<feature type="transmembrane region" description="Helical" evidence="11">
    <location>
        <begin position="44"/>
        <end position="66"/>
    </location>
</feature>
<evidence type="ECO:0000256" key="10">
    <source>
        <dbReference type="ARBA" id="ARBA00023136"/>
    </source>
</evidence>
<reference evidence="13 14" key="1">
    <citation type="submission" date="2020-04" db="EMBL/GenBank/DDBJ databases">
        <authorList>
            <person name="De Canck E."/>
        </authorList>
    </citation>
    <scope>NUCLEOTIDE SEQUENCE [LARGE SCALE GENOMIC DNA]</scope>
    <source>
        <strain evidence="13 14">LMG 3458</strain>
    </source>
</reference>
<evidence type="ECO:0000259" key="12">
    <source>
        <dbReference type="Pfam" id="PF00892"/>
    </source>
</evidence>
<evidence type="ECO:0000256" key="2">
    <source>
        <dbReference type="ARBA" id="ARBA00022475"/>
    </source>
</evidence>
<dbReference type="PANTHER" id="PTHR30561:SF9">
    <property type="entry name" value="4-AMINO-4-DEOXY-L-ARABINOSE-PHOSPHOUNDECAPRENOL FLIPPASE SUBUNIT ARNF-RELATED"/>
    <property type="match status" value="1"/>
</dbReference>
<sequence>MITFKQLIGTLFTVLSLSVGQVLFKVAASKIDVQGKGIFQGFLLNPALIIALAVYGFATIAWLWVLKEIPLRTAYPFIALGFVIVPILAHFFLGEAFKWTSVAGALVIVLGVYISVR</sequence>
<dbReference type="EMBL" id="CADIJO010000004">
    <property type="protein sequence ID" value="CAB3678497.1"/>
    <property type="molecule type" value="Genomic_DNA"/>
</dbReference>
<keyword evidence="7" id="KW-0448">Lipopolysaccharide biosynthesis</keyword>
<evidence type="ECO:0000256" key="9">
    <source>
        <dbReference type="ARBA" id="ARBA00023098"/>
    </source>
</evidence>
<evidence type="ECO:0000256" key="4">
    <source>
        <dbReference type="ARBA" id="ARBA00022519"/>
    </source>
</evidence>
<accession>A0A6S6ZK92</accession>
<dbReference type="Proteomes" id="UP000494111">
    <property type="component" value="Unassembled WGS sequence"/>
</dbReference>
<keyword evidence="8 11" id="KW-1133">Transmembrane helix</keyword>
<comment type="subcellular location">
    <subcellularLocation>
        <location evidence="1">Cell membrane</location>
        <topology evidence="1">Multi-pass membrane protein</topology>
    </subcellularLocation>
</comment>
<evidence type="ECO:0000313" key="13">
    <source>
        <dbReference type="EMBL" id="CAB3678497.1"/>
    </source>
</evidence>
<evidence type="ECO:0000256" key="11">
    <source>
        <dbReference type="SAM" id="Phobius"/>
    </source>
</evidence>
<feature type="domain" description="EamA" evidence="12">
    <location>
        <begin position="38"/>
        <end position="116"/>
    </location>
</feature>
<keyword evidence="2" id="KW-1003">Cell membrane</keyword>
<evidence type="ECO:0000256" key="7">
    <source>
        <dbReference type="ARBA" id="ARBA00022985"/>
    </source>
</evidence>
<evidence type="ECO:0000256" key="1">
    <source>
        <dbReference type="ARBA" id="ARBA00004651"/>
    </source>
</evidence>
<evidence type="ECO:0000256" key="8">
    <source>
        <dbReference type="ARBA" id="ARBA00022989"/>
    </source>
</evidence>
<dbReference type="Pfam" id="PF00892">
    <property type="entry name" value="EamA"/>
    <property type="match status" value="1"/>
</dbReference>
<organism evidence="13 14">
    <name type="scientific">Achromobacter deleyi</name>
    <dbReference type="NCBI Taxonomy" id="1353891"/>
    <lineage>
        <taxon>Bacteria</taxon>
        <taxon>Pseudomonadati</taxon>
        <taxon>Pseudomonadota</taxon>
        <taxon>Betaproteobacteria</taxon>
        <taxon>Burkholderiales</taxon>
        <taxon>Alcaligenaceae</taxon>
        <taxon>Achromobacter</taxon>
    </lineage>
</organism>